<feature type="domain" description="Post-SET" evidence="11">
    <location>
        <begin position="699"/>
        <end position="715"/>
    </location>
</feature>
<dbReference type="PROSITE" id="PS50867">
    <property type="entry name" value="PRE_SET"/>
    <property type="match status" value="1"/>
</dbReference>
<dbReference type="InterPro" id="IPR046341">
    <property type="entry name" value="SET_dom_sf"/>
</dbReference>
<comment type="subcellular location">
    <subcellularLocation>
        <location evidence="1">Chromosome</location>
    </subcellularLocation>
</comment>
<evidence type="ECO:0008006" key="14">
    <source>
        <dbReference type="Google" id="ProtNLM"/>
    </source>
</evidence>
<dbReference type="GO" id="GO:0005694">
    <property type="term" value="C:chromosome"/>
    <property type="evidence" value="ECO:0007669"/>
    <property type="project" value="UniProtKB-SubCell"/>
</dbReference>
<evidence type="ECO:0000313" key="12">
    <source>
        <dbReference type="EMBL" id="KIV97055.1"/>
    </source>
</evidence>
<evidence type="ECO:0000256" key="2">
    <source>
        <dbReference type="ARBA" id="ARBA00022454"/>
    </source>
</evidence>
<sequence>MAPSASAVPLSLELKRKPDYNASTVPRSSTNIIEISDDDEADANNFPIPPSKRHQPASRSVRNSATPGPSTSRDHSRGSPPQRTPISNPVAPSTPNPSLFTNGKAINSVFKTLSPISYPSGRLNGNGLIRLYGDEPATSPSATPDSESESELDSQATDLLQQFQGKAPSKPKPSAAVKSRPLTKNSNHAVDMSSRDTPTRDTKGSSQQPDQLLSPNSRQRLISVEVPIRVGSGHKPPTPSRYPPSSKPQTSSHHFLGVGSGKPQSGFNHERSAYPPAYFSPRVEVVIPNRVNRKQLLAELKKSTEPAEKRLSEVERCFGQTGFSKAFSVEPDLDRMRKLASKKKRTKDDLAKAPPQSIQLVTNGDLAESFSHCSISHSTAKSETRDKKRQVILISPSTAASTILTDRFKENFDPPLTFANDFNESRLHGKFQFTDHYIIRAGIKMAPPHTNHGCDCVNGQCSLSSCKCFKKTVSHKHQHQHEHDHKIYEQKRTYTQRRDGIVVLSDEYIEQELNPKAKHHEITECNEFCSCGPNCWNRVVSRGRTVPLEIFQTKKCGFGVRSSVDIVKGQFIELYLGEVITETELLRREDQSDENESSYIYSLDWFAAEKNYHIDGAYFGSAMRFVNHSCNPNTRCFTVQKHKEDKKVYYLAFFAIKDIKRGVEIRIDYSGAGGAVDEDEFELEMAGGDGAGGGDPSERGVRCRCGEKNCRKILWAHGTKARQRRRRRRGAA</sequence>
<dbReference type="PANTHER" id="PTHR46223">
    <property type="entry name" value="HISTONE-LYSINE N-METHYLTRANSFERASE SUV39H"/>
    <property type="match status" value="1"/>
</dbReference>
<dbReference type="VEuPathDB" id="FungiDB:PV10_00856"/>
<feature type="domain" description="Pre-SET" evidence="10">
    <location>
        <begin position="452"/>
        <end position="543"/>
    </location>
</feature>
<dbReference type="Pfam" id="PF00856">
    <property type="entry name" value="SET"/>
    <property type="match status" value="1"/>
</dbReference>
<dbReference type="GO" id="GO:0008270">
    <property type="term" value="F:zinc ion binding"/>
    <property type="evidence" value="ECO:0007669"/>
    <property type="project" value="InterPro"/>
</dbReference>
<dbReference type="GO" id="GO:0032259">
    <property type="term" value="P:methylation"/>
    <property type="evidence" value="ECO:0007669"/>
    <property type="project" value="UniProtKB-KW"/>
</dbReference>
<dbReference type="GO" id="GO:0005634">
    <property type="term" value="C:nucleus"/>
    <property type="evidence" value="ECO:0007669"/>
    <property type="project" value="InterPro"/>
</dbReference>
<dbReference type="RefSeq" id="XP_016228629.1">
    <property type="nucleotide sequence ID" value="XM_016364980.1"/>
</dbReference>
<evidence type="ECO:0000259" key="11">
    <source>
        <dbReference type="PROSITE" id="PS50868"/>
    </source>
</evidence>
<dbReference type="OrthoDB" id="308383at2759"/>
<evidence type="ECO:0000256" key="4">
    <source>
        <dbReference type="ARBA" id="ARBA00022679"/>
    </source>
</evidence>
<dbReference type="Pfam" id="PF05033">
    <property type="entry name" value="Pre-SET"/>
    <property type="match status" value="1"/>
</dbReference>
<dbReference type="Proteomes" id="UP000054302">
    <property type="component" value="Unassembled WGS sequence"/>
</dbReference>
<dbReference type="SUPFAM" id="SSF82199">
    <property type="entry name" value="SET domain"/>
    <property type="match status" value="1"/>
</dbReference>
<dbReference type="GeneID" id="27318701"/>
<feature type="compositionally biased region" description="Basic and acidic residues" evidence="8">
    <location>
        <begin position="193"/>
        <end position="203"/>
    </location>
</feature>
<feature type="domain" description="SET" evidence="9">
    <location>
        <begin position="546"/>
        <end position="670"/>
    </location>
</feature>
<dbReference type="InterPro" id="IPR050973">
    <property type="entry name" value="H3K9_Histone-Lys_N-MTase"/>
</dbReference>
<evidence type="ECO:0000313" key="13">
    <source>
        <dbReference type="Proteomes" id="UP000054302"/>
    </source>
</evidence>
<name>A0A0D1X5M6_EXOME</name>
<feature type="region of interest" description="Disordered" evidence="8">
    <location>
        <begin position="1"/>
        <end position="102"/>
    </location>
</feature>
<evidence type="ECO:0000259" key="10">
    <source>
        <dbReference type="PROSITE" id="PS50867"/>
    </source>
</evidence>
<dbReference type="InterPro" id="IPR007728">
    <property type="entry name" value="Pre-SET_dom"/>
</dbReference>
<evidence type="ECO:0000256" key="7">
    <source>
        <dbReference type="ARBA" id="ARBA00022833"/>
    </source>
</evidence>
<feature type="compositionally biased region" description="Polar residues" evidence="8">
    <location>
        <begin position="79"/>
        <end position="102"/>
    </location>
</feature>
<dbReference type="InterPro" id="IPR003616">
    <property type="entry name" value="Post-SET_dom"/>
</dbReference>
<keyword evidence="7" id="KW-0862">Zinc</keyword>
<feature type="compositionally biased region" description="Pro residues" evidence="8">
    <location>
        <begin position="236"/>
        <end position="246"/>
    </location>
</feature>
<feature type="compositionally biased region" description="Polar residues" evidence="8">
    <location>
        <begin position="204"/>
        <end position="220"/>
    </location>
</feature>
<feature type="compositionally biased region" description="Polar residues" evidence="8">
    <location>
        <begin position="153"/>
        <end position="164"/>
    </location>
</feature>
<evidence type="ECO:0000256" key="1">
    <source>
        <dbReference type="ARBA" id="ARBA00004286"/>
    </source>
</evidence>
<protein>
    <recommendedName>
        <fullName evidence="14">Histone-lysine N-methyltransferase, H3 lysine-9 specific</fullName>
    </recommendedName>
</protein>
<gene>
    <name evidence="12" type="ORF">PV10_00856</name>
</gene>
<dbReference type="SMART" id="SM00317">
    <property type="entry name" value="SET"/>
    <property type="match status" value="1"/>
</dbReference>
<keyword evidence="6" id="KW-0479">Metal-binding</keyword>
<dbReference type="InterPro" id="IPR001214">
    <property type="entry name" value="SET_dom"/>
</dbReference>
<feature type="compositionally biased region" description="Polar residues" evidence="8">
    <location>
        <begin position="57"/>
        <end position="71"/>
    </location>
</feature>
<organism evidence="12 13">
    <name type="scientific">Exophiala mesophila</name>
    <name type="common">Black yeast-like fungus</name>
    <dbReference type="NCBI Taxonomy" id="212818"/>
    <lineage>
        <taxon>Eukaryota</taxon>
        <taxon>Fungi</taxon>
        <taxon>Dikarya</taxon>
        <taxon>Ascomycota</taxon>
        <taxon>Pezizomycotina</taxon>
        <taxon>Eurotiomycetes</taxon>
        <taxon>Chaetothyriomycetidae</taxon>
        <taxon>Chaetothyriales</taxon>
        <taxon>Herpotrichiellaceae</taxon>
        <taxon>Exophiala</taxon>
    </lineage>
</organism>
<dbReference type="PANTHER" id="PTHR46223:SF3">
    <property type="entry name" value="HISTONE-LYSINE N-METHYLTRANSFERASE SET-23"/>
    <property type="match status" value="1"/>
</dbReference>
<feature type="compositionally biased region" description="Polar residues" evidence="8">
    <location>
        <begin position="21"/>
        <end position="30"/>
    </location>
</feature>
<evidence type="ECO:0000256" key="8">
    <source>
        <dbReference type="SAM" id="MobiDB-lite"/>
    </source>
</evidence>
<keyword evidence="13" id="KW-1185">Reference proteome</keyword>
<keyword evidence="5" id="KW-0949">S-adenosyl-L-methionine</keyword>
<keyword evidence="4" id="KW-0808">Transferase</keyword>
<dbReference type="PROSITE" id="PS50280">
    <property type="entry name" value="SET"/>
    <property type="match status" value="1"/>
</dbReference>
<keyword evidence="3" id="KW-0489">Methyltransferase</keyword>
<reference evidence="12 13" key="1">
    <citation type="submission" date="2015-01" db="EMBL/GenBank/DDBJ databases">
        <title>The Genome Sequence of Exophiala mesophila CBS40295.</title>
        <authorList>
            <consortium name="The Broad Institute Genomics Platform"/>
            <person name="Cuomo C."/>
            <person name="de Hoog S."/>
            <person name="Gorbushina A."/>
            <person name="Stielow B."/>
            <person name="Teixiera M."/>
            <person name="Abouelleil A."/>
            <person name="Chapman S.B."/>
            <person name="Priest M."/>
            <person name="Young S.K."/>
            <person name="Wortman J."/>
            <person name="Nusbaum C."/>
            <person name="Birren B."/>
        </authorList>
    </citation>
    <scope>NUCLEOTIDE SEQUENCE [LARGE SCALE GENOMIC DNA]</scope>
    <source>
        <strain evidence="12 13">CBS 40295</strain>
    </source>
</reference>
<dbReference type="Gene3D" id="2.170.270.10">
    <property type="entry name" value="SET domain"/>
    <property type="match status" value="1"/>
</dbReference>
<evidence type="ECO:0000259" key="9">
    <source>
        <dbReference type="PROSITE" id="PS50280"/>
    </source>
</evidence>
<proteinExistence type="predicted"/>
<dbReference type="STRING" id="212818.A0A0D1X5M6"/>
<evidence type="ECO:0000256" key="3">
    <source>
        <dbReference type="ARBA" id="ARBA00022603"/>
    </source>
</evidence>
<dbReference type="AlphaFoldDB" id="A0A0D1X5M6"/>
<evidence type="ECO:0000256" key="6">
    <source>
        <dbReference type="ARBA" id="ARBA00022723"/>
    </source>
</evidence>
<accession>A0A0D1X5M6</accession>
<dbReference type="PROSITE" id="PS50868">
    <property type="entry name" value="POST_SET"/>
    <property type="match status" value="1"/>
</dbReference>
<keyword evidence="2" id="KW-0158">Chromosome</keyword>
<feature type="region of interest" description="Disordered" evidence="8">
    <location>
        <begin position="129"/>
        <end position="273"/>
    </location>
</feature>
<dbReference type="GO" id="GO:0042054">
    <property type="term" value="F:histone methyltransferase activity"/>
    <property type="evidence" value="ECO:0007669"/>
    <property type="project" value="InterPro"/>
</dbReference>
<evidence type="ECO:0000256" key="5">
    <source>
        <dbReference type="ARBA" id="ARBA00022691"/>
    </source>
</evidence>
<dbReference type="EMBL" id="KN847520">
    <property type="protein sequence ID" value="KIV97055.1"/>
    <property type="molecule type" value="Genomic_DNA"/>
</dbReference>